<dbReference type="EC" id="2.5.1.39" evidence="12 13"/>
<keyword evidence="11 12" id="KW-0472">Membrane</keyword>
<dbReference type="GO" id="GO:0008412">
    <property type="term" value="F:4-hydroxybenzoate polyprenyltransferase activity"/>
    <property type="evidence" value="ECO:0007669"/>
    <property type="project" value="UniProtKB-UniRule"/>
</dbReference>
<feature type="transmembrane region" description="Helical" evidence="12">
    <location>
        <begin position="125"/>
        <end position="144"/>
    </location>
</feature>
<dbReference type="InterPro" id="IPR044878">
    <property type="entry name" value="UbiA_sf"/>
</dbReference>
<feature type="transmembrane region" description="Helical" evidence="12">
    <location>
        <begin position="245"/>
        <end position="263"/>
    </location>
</feature>
<feature type="transmembrane region" description="Helical" evidence="12">
    <location>
        <begin position="57"/>
        <end position="74"/>
    </location>
</feature>
<comment type="catalytic activity">
    <reaction evidence="12">
        <text>all-trans-octaprenyl diphosphate + 4-hydroxybenzoate = 4-hydroxy-3-(all-trans-octaprenyl)benzoate + diphosphate</text>
        <dbReference type="Rhea" id="RHEA:27782"/>
        <dbReference type="ChEBI" id="CHEBI:1617"/>
        <dbReference type="ChEBI" id="CHEBI:17879"/>
        <dbReference type="ChEBI" id="CHEBI:33019"/>
        <dbReference type="ChEBI" id="CHEBI:57711"/>
        <dbReference type="EC" id="2.5.1.39"/>
    </reaction>
</comment>
<evidence type="ECO:0000256" key="3">
    <source>
        <dbReference type="ARBA" id="ARBA00005985"/>
    </source>
</evidence>
<keyword evidence="9 12" id="KW-0460">Magnesium</keyword>
<dbReference type="PANTHER" id="PTHR11048:SF28">
    <property type="entry name" value="4-HYDROXYBENZOATE POLYPRENYLTRANSFERASE, MITOCHONDRIAL"/>
    <property type="match status" value="1"/>
</dbReference>
<dbReference type="PROSITE" id="PS00943">
    <property type="entry name" value="UBIA"/>
    <property type="match status" value="1"/>
</dbReference>
<dbReference type="CDD" id="cd13959">
    <property type="entry name" value="PT_UbiA_COQ2"/>
    <property type="match status" value="1"/>
</dbReference>
<dbReference type="Gene3D" id="1.10.357.140">
    <property type="entry name" value="UbiA prenyltransferase"/>
    <property type="match status" value="1"/>
</dbReference>
<feature type="transmembrane region" description="Helical" evidence="12">
    <location>
        <begin position="202"/>
        <end position="224"/>
    </location>
</feature>
<proteinExistence type="inferred from homology"/>
<feature type="transmembrane region" description="Helical" evidence="12">
    <location>
        <begin position="80"/>
        <end position="104"/>
    </location>
</feature>
<evidence type="ECO:0000256" key="8">
    <source>
        <dbReference type="ARBA" id="ARBA00022692"/>
    </source>
</evidence>
<evidence type="ECO:0000256" key="11">
    <source>
        <dbReference type="ARBA" id="ARBA00023136"/>
    </source>
</evidence>
<dbReference type="GO" id="GO:0005886">
    <property type="term" value="C:plasma membrane"/>
    <property type="evidence" value="ECO:0007669"/>
    <property type="project" value="UniProtKB-SubCell"/>
</dbReference>
<dbReference type="InterPro" id="IPR030470">
    <property type="entry name" value="UbiA_prenylTrfase_CS"/>
</dbReference>
<name>A0A450WCD8_9GAMM</name>
<evidence type="ECO:0000256" key="6">
    <source>
        <dbReference type="ARBA" id="ARBA00022679"/>
    </source>
</evidence>
<dbReference type="UniPathway" id="UPA00232"/>
<dbReference type="FunFam" id="1.20.120.1780:FF:000001">
    <property type="entry name" value="4-hydroxybenzoate octaprenyltransferase"/>
    <property type="match status" value="1"/>
</dbReference>
<comment type="function">
    <text evidence="12">Catalyzes the prenylation of para-hydroxybenzoate (PHB) with an all-trans polyprenyl group. Mediates the second step in the final reaction sequence of ubiquinone-8 (UQ-8) biosynthesis, which is the condensation of the polyisoprenoid side chain with PHB, generating the first membrane-bound Q intermediate 3-octaprenyl-4-hydroxybenzoate.</text>
</comment>
<feature type="transmembrane region" description="Helical" evidence="12">
    <location>
        <begin position="269"/>
        <end position="287"/>
    </location>
</feature>
<evidence type="ECO:0000256" key="7">
    <source>
        <dbReference type="ARBA" id="ARBA00022688"/>
    </source>
</evidence>
<comment type="subcellular location">
    <subcellularLocation>
        <location evidence="12">Cell inner membrane</location>
        <topology evidence="12">Multi-pass membrane protein</topology>
    </subcellularLocation>
    <subcellularLocation>
        <location evidence="2">Membrane</location>
        <topology evidence="2">Multi-pass membrane protein</topology>
    </subcellularLocation>
</comment>
<feature type="transmembrane region" description="Helical" evidence="12">
    <location>
        <begin position="180"/>
        <end position="196"/>
    </location>
</feature>
<feature type="transmembrane region" description="Helical" evidence="12">
    <location>
        <begin position="150"/>
        <end position="168"/>
    </location>
</feature>
<feature type="transmembrane region" description="Helical" evidence="12">
    <location>
        <begin position="299"/>
        <end position="321"/>
    </location>
</feature>
<dbReference type="GO" id="GO:0006744">
    <property type="term" value="P:ubiquinone biosynthetic process"/>
    <property type="evidence" value="ECO:0007669"/>
    <property type="project" value="UniProtKB-UniRule"/>
</dbReference>
<evidence type="ECO:0000256" key="10">
    <source>
        <dbReference type="ARBA" id="ARBA00022989"/>
    </source>
</evidence>
<dbReference type="Gene3D" id="1.20.120.1780">
    <property type="entry name" value="UbiA prenyltransferase"/>
    <property type="match status" value="1"/>
</dbReference>
<accession>A0A450WCD8</accession>
<protein>
    <recommendedName>
        <fullName evidence="12 13">4-hydroxybenzoate octaprenyltransferase</fullName>
        <ecNumber evidence="12 13">2.5.1.39</ecNumber>
    </recommendedName>
    <alternativeName>
        <fullName evidence="12">4-HB polyprenyltransferase</fullName>
    </alternativeName>
</protein>
<dbReference type="FunFam" id="1.10.357.140:FF:000002">
    <property type="entry name" value="4-hydroxybenzoate octaprenyltransferase"/>
    <property type="match status" value="1"/>
</dbReference>
<evidence type="ECO:0000256" key="12">
    <source>
        <dbReference type="HAMAP-Rule" id="MF_01635"/>
    </source>
</evidence>
<dbReference type="InterPro" id="IPR000537">
    <property type="entry name" value="UbiA_prenyltransferase"/>
</dbReference>
<gene>
    <name evidence="12" type="primary">ubiA</name>
    <name evidence="14" type="ORF">BECKLPF1236B_GA0070989_10665</name>
</gene>
<evidence type="ECO:0000256" key="2">
    <source>
        <dbReference type="ARBA" id="ARBA00004141"/>
    </source>
</evidence>
<keyword evidence="5 12" id="KW-0997">Cell inner membrane</keyword>
<keyword evidence="10 12" id="KW-1133">Transmembrane helix</keyword>
<dbReference type="Pfam" id="PF01040">
    <property type="entry name" value="UbiA"/>
    <property type="match status" value="1"/>
</dbReference>
<evidence type="ECO:0000256" key="5">
    <source>
        <dbReference type="ARBA" id="ARBA00022519"/>
    </source>
</evidence>
<keyword evidence="6 12" id="KW-0808">Transferase</keyword>
<organism evidence="14">
    <name type="scientific">Candidatus Kentrum sp. LPFa</name>
    <dbReference type="NCBI Taxonomy" id="2126335"/>
    <lineage>
        <taxon>Bacteria</taxon>
        <taxon>Pseudomonadati</taxon>
        <taxon>Pseudomonadota</taxon>
        <taxon>Gammaproteobacteria</taxon>
        <taxon>Candidatus Kentrum</taxon>
    </lineage>
</organism>
<dbReference type="HAMAP" id="MF_01635">
    <property type="entry name" value="UbiA"/>
    <property type="match status" value="1"/>
</dbReference>
<dbReference type="AlphaFoldDB" id="A0A450WCD8"/>
<comment type="similarity">
    <text evidence="3 12">Belongs to the UbiA prenyltransferase family.</text>
</comment>
<keyword evidence="8 12" id="KW-0812">Transmembrane</keyword>
<keyword evidence="7 12" id="KW-0831">Ubiquinone biosynthesis</keyword>
<comment type="cofactor">
    <cofactor evidence="1 12">
        <name>Mg(2+)</name>
        <dbReference type="ChEBI" id="CHEBI:18420"/>
    </cofactor>
</comment>
<evidence type="ECO:0000256" key="9">
    <source>
        <dbReference type="ARBA" id="ARBA00022842"/>
    </source>
</evidence>
<keyword evidence="4 12" id="KW-1003">Cell membrane</keyword>
<comment type="pathway">
    <text evidence="12">Cofactor biosynthesis; ubiquinone biosynthesis.</text>
</comment>
<dbReference type="NCBIfam" id="TIGR01474">
    <property type="entry name" value="ubiA_proteo"/>
    <property type="match status" value="1"/>
</dbReference>
<evidence type="ECO:0000256" key="1">
    <source>
        <dbReference type="ARBA" id="ARBA00001946"/>
    </source>
</evidence>
<sequence>MPKFGPIPLGFWREALACSKTRSICEAEREINKMMLIDKFKDRIIQYALLMRFHRPIGIMLLSWPTLWSLWIASEGNPQPLVAIVFLSGIVVMRSAGCIINDFADRKFDPHVERTRSRPIAMGKVSPAEALFLFVLLCAIAFGLVLMLNLLTILLSFVAVVLAASYPFMKRFTYLPQMHLGVAFGWAAPMAFAAQTNTIPPLAWLLTTVIVLWVVAHDTIYAMVDRPDDIRIGVKSTAILFGDKDRIIIAGIQVAVIMVFLIIGQIAGLGAYYYLGIAVAAALGLYQQRLMGTRQPQQYFRAFLNNNWFGAAIFAGIYLHYCCGLD</sequence>
<dbReference type="PANTHER" id="PTHR11048">
    <property type="entry name" value="PRENYLTRANSFERASES"/>
    <property type="match status" value="1"/>
</dbReference>
<dbReference type="InterPro" id="IPR006370">
    <property type="entry name" value="HB_polyprenyltransferase-like"/>
</dbReference>
<evidence type="ECO:0000256" key="4">
    <source>
        <dbReference type="ARBA" id="ARBA00022475"/>
    </source>
</evidence>
<evidence type="ECO:0000256" key="13">
    <source>
        <dbReference type="NCBIfam" id="TIGR01474"/>
    </source>
</evidence>
<dbReference type="InterPro" id="IPR039653">
    <property type="entry name" value="Prenyltransferase"/>
</dbReference>
<evidence type="ECO:0000313" key="14">
    <source>
        <dbReference type="EMBL" id="VFK14712.1"/>
    </source>
</evidence>
<reference evidence="14" key="1">
    <citation type="submission" date="2019-02" db="EMBL/GenBank/DDBJ databases">
        <authorList>
            <person name="Gruber-Vodicka R. H."/>
            <person name="Seah K. B. B."/>
        </authorList>
    </citation>
    <scope>NUCLEOTIDE SEQUENCE</scope>
    <source>
        <strain evidence="14">BECK_S313</strain>
    </source>
</reference>
<dbReference type="EMBL" id="CAADFK010000066">
    <property type="protein sequence ID" value="VFK14712.1"/>
    <property type="molecule type" value="Genomic_DNA"/>
</dbReference>